<proteinExistence type="predicted"/>
<evidence type="ECO:0000313" key="1">
    <source>
        <dbReference type="EMBL" id="JAD98289.1"/>
    </source>
</evidence>
<reference evidence="1" key="2">
    <citation type="journal article" date="2015" name="Data Brief">
        <title>Shoot transcriptome of the giant reed, Arundo donax.</title>
        <authorList>
            <person name="Barrero R.A."/>
            <person name="Guerrero F.D."/>
            <person name="Moolhuijzen P."/>
            <person name="Goolsby J.A."/>
            <person name="Tidwell J."/>
            <person name="Bellgard S.E."/>
            <person name="Bellgard M.I."/>
        </authorList>
    </citation>
    <scope>NUCLEOTIDE SEQUENCE</scope>
    <source>
        <tissue evidence="1">Shoot tissue taken approximately 20 cm above the soil surface</tissue>
    </source>
</reference>
<protein>
    <submittedName>
        <fullName evidence="1">Uncharacterized protein</fullName>
    </submittedName>
</protein>
<accession>A0A0A9EC15</accession>
<dbReference type="AlphaFoldDB" id="A0A0A9EC15"/>
<dbReference type="EMBL" id="GBRH01199606">
    <property type="protein sequence ID" value="JAD98289.1"/>
    <property type="molecule type" value="Transcribed_RNA"/>
</dbReference>
<name>A0A0A9EC15_ARUDO</name>
<organism evidence="1">
    <name type="scientific">Arundo donax</name>
    <name type="common">Giant reed</name>
    <name type="synonym">Donax arundinaceus</name>
    <dbReference type="NCBI Taxonomy" id="35708"/>
    <lineage>
        <taxon>Eukaryota</taxon>
        <taxon>Viridiplantae</taxon>
        <taxon>Streptophyta</taxon>
        <taxon>Embryophyta</taxon>
        <taxon>Tracheophyta</taxon>
        <taxon>Spermatophyta</taxon>
        <taxon>Magnoliopsida</taxon>
        <taxon>Liliopsida</taxon>
        <taxon>Poales</taxon>
        <taxon>Poaceae</taxon>
        <taxon>PACMAD clade</taxon>
        <taxon>Arundinoideae</taxon>
        <taxon>Arundineae</taxon>
        <taxon>Arundo</taxon>
    </lineage>
</organism>
<reference evidence="1" key="1">
    <citation type="submission" date="2014-09" db="EMBL/GenBank/DDBJ databases">
        <authorList>
            <person name="Magalhaes I.L.F."/>
            <person name="Oliveira U."/>
            <person name="Santos F.R."/>
            <person name="Vidigal T.H.D.A."/>
            <person name="Brescovit A.D."/>
            <person name="Santos A.J."/>
        </authorList>
    </citation>
    <scope>NUCLEOTIDE SEQUENCE</scope>
    <source>
        <tissue evidence="1">Shoot tissue taken approximately 20 cm above the soil surface</tissue>
    </source>
</reference>
<sequence>MVPGEPWGDLRLLWRTVASMLRCGVLGREVERLRRLELQE</sequence>